<keyword evidence="2" id="KW-1185">Reference proteome</keyword>
<protein>
    <submittedName>
        <fullName evidence="1">Uncharacterized protein</fullName>
    </submittedName>
</protein>
<name>A0A4Y2R6G2_ARAVE</name>
<evidence type="ECO:0000313" key="2">
    <source>
        <dbReference type="Proteomes" id="UP000499080"/>
    </source>
</evidence>
<reference evidence="1 2" key="1">
    <citation type="journal article" date="2019" name="Sci. Rep.">
        <title>Orb-weaving spider Araneus ventricosus genome elucidates the spidroin gene catalogue.</title>
        <authorList>
            <person name="Kono N."/>
            <person name="Nakamura H."/>
            <person name="Ohtoshi R."/>
            <person name="Moran D.A.P."/>
            <person name="Shinohara A."/>
            <person name="Yoshida Y."/>
            <person name="Fujiwara M."/>
            <person name="Mori M."/>
            <person name="Tomita M."/>
            <person name="Arakawa K."/>
        </authorList>
    </citation>
    <scope>NUCLEOTIDE SEQUENCE [LARGE SCALE GENOMIC DNA]</scope>
</reference>
<accession>A0A4Y2R6G2</accession>
<gene>
    <name evidence="1" type="ORF">AVEN_27948_1</name>
</gene>
<proteinExistence type="predicted"/>
<evidence type="ECO:0000313" key="1">
    <source>
        <dbReference type="EMBL" id="GBN71352.1"/>
    </source>
</evidence>
<dbReference type="Proteomes" id="UP000499080">
    <property type="component" value="Unassembled WGS sequence"/>
</dbReference>
<comment type="caution">
    <text evidence="1">The sequence shown here is derived from an EMBL/GenBank/DDBJ whole genome shotgun (WGS) entry which is preliminary data.</text>
</comment>
<dbReference type="AlphaFoldDB" id="A0A4Y2R6G2"/>
<organism evidence="1 2">
    <name type="scientific">Araneus ventricosus</name>
    <name type="common">Orbweaver spider</name>
    <name type="synonym">Epeira ventricosa</name>
    <dbReference type="NCBI Taxonomy" id="182803"/>
    <lineage>
        <taxon>Eukaryota</taxon>
        <taxon>Metazoa</taxon>
        <taxon>Ecdysozoa</taxon>
        <taxon>Arthropoda</taxon>
        <taxon>Chelicerata</taxon>
        <taxon>Arachnida</taxon>
        <taxon>Araneae</taxon>
        <taxon>Araneomorphae</taxon>
        <taxon>Entelegynae</taxon>
        <taxon>Araneoidea</taxon>
        <taxon>Araneidae</taxon>
        <taxon>Araneus</taxon>
    </lineage>
</organism>
<sequence>MLVQCRLWVRKVQGSKPDSSEDQSCMWARCTLNHPSWVKQPPAGVMRNLLAVLICLRDSSASAEEKIPIVNLRWFYTSCDAVRPQENIGVVRN</sequence>
<dbReference type="EMBL" id="BGPR01015974">
    <property type="protein sequence ID" value="GBN71352.1"/>
    <property type="molecule type" value="Genomic_DNA"/>
</dbReference>